<feature type="non-terminal residue" evidence="1">
    <location>
        <position position="160"/>
    </location>
</feature>
<dbReference type="Proteomes" id="UP001221757">
    <property type="component" value="Unassembled WGS sequence"/>
</dbReference>
<protein>
    <submittedName>
        <fullName evidence="1">Uncharacterized protein</fullName>
    </submittedName>
</protein>
<comment type="caution">
    <text evidence="1">The sequence shown here is derived from an EMBL/GenBank/DDBJ whole genome shotgun (WGS) entry which is preliminary data.</text>
</comment>
<evidence type="ECO:0000313" key="1">
    <source>
        <dbReference type="EMBL" id="KAJ7679866.1"/>
    </source>
</evidence>
<gene>
    <name evidence="1" type="ORF">B0H17DRAFT_1139000</name>
</gene>
<evidence type="ECO:0000313" key="2">
    <source>
        <dbReference type="Proteomes" id="UP001221757"/>
    </source>
</evidence>
<keyword evidence="2" id="KW-1185">Reference proteome</keyword>
<accession>A0AAD7D5P2</accession>
<name>A0AAD7D5P2_MYCRO</name>
<dbReference type="AlphaFoldDB" id="A0AAD7D5P2"/>
<reference evidence="1" key="1">
    <citation type="submission" date="2023-03" db="EMBL/GenBank/DDBJ databases">
        <title>Massive genome expansion in bonnet fungi (Mycena s.s.) driven by repeated elements and novel gene families across ecological guilds.</title>
        <authorList>
            <consortium name="Lawrence Berkeley National Laboratory"/>
            <person name="Harder C.B."/>
            <person name="Miyauchi S."/>
            <person name="Viragh M."/>
            <person name="Kuo A."/>
            <person name="Thoen E."/>
            <person name="Andreopoulos B."/>
            <person name="Lu D."/>
            <person name="Skrede I."/>
            <person name="Drula E."/>
            <person name="Henrissat B."/>
            <person name="Morin E."/>
            <person name="Kohler A."/>
            <person name="Barry K."/>
            <person name="LaButti K."/>
            <person name="Morin E."/>
            <person name="Salamov A."/>
            <person name="Lipzen A."/>
            <person name="Mereny Z."/>
            <person name="Hegedus B."/>
            <person name="Baldrian P."/>
            <person name="Stursova M."/>
            <person name="Weitz H."/>
            <person name="Taylor A."/>
            <person name="Grigoriev I.V."/>
            <person name="Nagy L.G."/>
            <person name="Martin F."/>
            <person name="Kauserud H."/>
        </authorList>
    </citation>
    <scope>NUCLEOTIDE SEQUENCE</scope>
    <source>
        <strain evidence="1">CBHHK067</strain>
    </source>
</reference>
<organism evidence="1 2">
    <name type="scientific">Mycena rosella</name>
    <name type="common">Pink bonnet</name>
    <name type="synonym">Agaricus rosellus</name>
    <dbReference type="NCBI Taxonomy" id="1033263"/>
    <lineage>
        <taxon>Eukaryota</taxon>
        <taxon>Fungi</taxon>
        <taxon>Dikarya</taxon>
        <taxon>Basidiomycota</taxon>
        <taxon>Agaricomycotina</taxon>
        <taxon>Agaricomycetes</taxon>
        <taxon>Agaricomycetidae</taxon>
        <taxon>Agaricales</taxon>
        <taxon>Marasmiineae</taxon>
        <taxon>Mycenaceae</taxon>
        <taxon>Mycena</taxon>
    </lineage>
</organism>
<sequence length="160" mass="17785">ADTTEEESNLKPVNSSPIQDGLHWLRPALPRINGVLLFRPQNSRKNLFLPARVVEIASGTVRLEWLCEPVLLELSQAPHGQFECTMEQWQNAANQRLNIAQVAPLKWPAGLVYWPREAPALIPASATTATLSAPRVTYTGTGVRVAWRDCIRQHAHGNHA</sequence>
<proteinExistence type="predicted"/>
<dbReference type="EMBL" id="JARKIE010000127">
    <property type="protein sequence ID" value="KAJ7679866.1"/>
    <property type="molecule type" value="Genomic_DNA"/>
</dbReference>